<sequence length="184" mass="21430">MKYEDYKDFTVEDYRKMQMAQDDFVGMLLYQYVVVKIELKRDRTIYKKSIHHILHHDIEVAREEALRLYDEEVAKLQELYSPTLEEYDPDLGTGHHIGLALGKCADMNKIIGIRASIDDWPVQLEEEQEIFEELKKLNLDSPFVDNVIKPEDLAERIGNASVPNKKGRHMLKFPGGIHMIINVS</sequence>
<gene>
    <name evidence="1" type="ORF">C7S20_05650</name>
</gene>
<dbReference type="EMBL" id="CP028136">
    <property type="protein sequence ID" value="AVR44792.1"/>
    <property type="molecule type" value="Genomic_DNA"/>
</dbReference>
<dbReference type="Proteomes" id="UP000241507">
    <property type="component" value="Chromosome"/>
</dbReference>
<organism evidence="1 2">
    <name type="scientific">Christiangramia fulva</name>
    <dbReference type="NCBI Taxonomy" id="2126553"/>
    <lineage>
        <taxon>Bacteria</taxon>
        <taxon>Pseudomonadati</taxon>
        <taxon>Bacteroidota</taxon>
        <taxon>Flavobacteriia</taxon>
        <taxon>Flavobacteriales</taxon>
        <taxon>Flavobacteriaceae</taxon>
        <taxon>Christiangramia</taxon>
    </lineage>
</organism>
<reference evidence="2" key="1">
    <citation type="submission" date="2018-03" db="EMBL/GenBank/DDBJ databases">
        <title>Gramella fulva sp. nov., isolated from a dry surface of tidal flat.</title>
        <authorList>
            <person name="Hwang S.H."/>
            <person name="Hwang W.M."/>
            <person name="Kang K."/>
            <person name="Ahn T.-Y."/>
        </authorList>
    </citation>
    <scope>NUCLEOTIDE SEQUENCE [LARGE SCALE GENOMIC DNA]</scope>
    <source>
        <strain evidence="2">SH35</strain>
    </source>
</reference>
<dbReference type="AlphaFoldDB" id="A0A2R3Z3K0"/>
<dbReference type="RefSeq" id="WP_107011570.1">
    <property type="nucleotide sequence ID" value="NZ_CP028136.1"/>
</dbReference>
<dbReference type="KEGG" id="grs:C7S20_05650"/>
<accession>A0A2R3Z3K0</accession>
<keyword evidence="2" id="KW-1185">Reference proteome</keyword>
<evidence type="ECO:0000313" key="2">
    <source>
        <dbReference type="Proteomes" id="UP000241507"/>
    </source>
</evidence>
<evidence type="ECO:0000313" key="1">
    <source>
        <dbReference type="EMBL" id="AVR44792.1"/>
    </source>
</evidence>
<protein>
    <submittedName>
        <fullName evidence="1">Uncharacterized protein</fullName>
    </submittedName>
</protein>
<name>A0A2R3Z3K0_9FLAO</name>
<proteinExistence type="predicted"/>